<name>A6N3G6_9CAUD</name>
<feature type="region of interest" description="Disordered" evidence="1">
    <location>
        <begin position="1"/>
        <end position="69"/>
    </location>
</feature>
<evidence type="ECO:0000313" key="2">
    <source>
        <dbReference type="EMBL" id="ABR10593.1"/>
    </source>
</evidence>
<reference evidence="2 3" key="1">
    <citation type="submission" date="2007-05" db="EMBL/GenBank/DDBJ databases">
        <title>Complete genomic sequence of phage BcepNY3, a new member of the Burkholderia phage Bcep781 family.</title>
        <authorList>
            <person name="Summer E.J."/>
            <person name="Orchard R.C."/>
            <person name="Attenhofer K."/>
            <person name="Coffey A."/>
            <person name="Gill J.J."/>
            <person name="Gonzalez C.F."/>
            <person name="Young R."/>
        </authorList>
    </citation>
    <scope>NUCLEOTIDE SEQUENCE [LARGE SCALE GENOMIC DNA]</scope>
</reference>
<feature type="compositionally biased region" description="Polar residues" evidence="1">
    <location>
        <begin position="13"/>
        <end position="24"/>
    </location>
</feature>
<keyword evidence="3" id="KW-1185">Reference proteome</keyword>
<dbReference type="KEGG" id="vg:5291069"/>
<dbReference type="EMBL" id="EF602154">
    <property type="protein sequence ID" value="ABR10593.1"/>
    <property type="molecule type" value="Genomic_DNA"/>
</dbReference>
<organism evidence="2 3">
    <name type="scientific">Burkholderia phage BcepNY3</name>
    <dbReference type="NCBI Taxonomy" id="2881397"/>
    <lineage>
        <taxon>Viruses</taxon>
        <taxon>Duplodnaviria</taxon>
        <taxon>Heunggongvirae</taxon>
        <taxon>Uroviricota</taxon>
        <taxon>Caudoviricetes</taxon>
        <taxon>Naesvirus</taxon>
        <taxon>Naesvirus bcepNY3</taxon>
    </lineage>
</organism>
<evidence type="ECO:0000313" key="3">
    <source>
        <dbReference type="Proteomes" id="UP000001998"/>
    </source>
</evidence>
<dbReference type="RefSeq" id="YP_001294896.1">
    <property type="nucleotide sequence ID" value="NC_009604.1"/>
</dbReference>
<protein>
    <submittedName>
        <fullName evidence="2">BcepNY3gp58</fullName>
    </submittedName>
</protein>
<gene>
    <name evidence="2" type="ORF">BcepNY3gene58</name>
</gene>
<dbReference type="Proteomes" id="UP000001998">
    <property type="component" value="Segment"/>
</dbReference>
<proteinExistence type="predicted"/>
<feature type="compositionally biased region" description="Basic residues" evidence="1">
    <location>
        <begin position="32"/>
        <end position="42"/>
    </location>
</feature>
<accession>A6N3G6</accession>
<evidence type="ECO:0000256" key="1">
    <source>
        <dbReference type="SAM" id="MobiDB-lite"/>
    </source>
</evidence>
<dbReference type="GeneID" id="5291069"/>
<sequence>MRGLSMYARSFENPGQYSTNSPESANGAHAARPTRTRLKTGKGRNATPTKRDRSKKVKYGAAAGYGSVT</sequence>